<keyword evidence="2" id="KW-0472">Membrane</keyword>
<dbReference type="PANTHER" id="PTHR12210">
    <property type="entry name" value="DULLARD PROTEIN PHOSPHATASE"/>
    <property type="match status" value="1"/>
</dbReference>
<dbReference type="InterPro" id="IPR050365">
    <property type="entry name" value="TIM50"/>
</dbReference>
<sequence>MVIKDHRRAVVVGVWLQLNPHGTRPPISVSLSIGTQSPARPVDGAAVRRRMISLRRLLGIVIPCIVQFFVQTVLEGVKAWMSICDTLYVLFFFFTGRSHLRYPQSLKELRRKKKRQAERNRRLAGGLGANSSFTVSLGEEKNGCAAEYASRFDSEPNSMSDALFSEQAWSGTDDDNVVPECWVQRRLQRGCRGEITHLLPKSPAKQLVSHHYYLCYSESLYRLASNVVGPIQPPTIAVLPTRHTAPQWPPHSSSRSPRIGLVGGDLTLTTDEYSSTTSAYQRPPPVQGGNCGQARLSSGGSAVVYRRESSKRMQFDHSTGPRVPSHCIASITAHHVLSYQATRQKVLIMDLDETLCFVSTSLDASPQPPTFSEVIPSATGAELFHIWERPHLHLFMNTMARLFNLVLFTSSTKPYADSILRRLDPKHLIKQRYYRQHCRHVKRVVAPSPVGHAERVVTDSERKFSNEVVSNTSFVPISSSASTIGTGTPGRGSPLEKTARTTPAERVLTETVVVKDLRVLKVPSELMIMIDNVDDCVSDNRENVLVVPPFFPPTSAGATREDTSDNTLLSLMPFLEALLVVPDVRSILRHGRLSPFSETKQNA</sequence>
<dbReference type="PROSITE" id="PS50969">
    <property type="entry name" value="FCP1"/>
    <property type="match status" value="1"/>
</dbReference>
<dbReference type="InterPro" id="IPR004274">
    <property type="entry name" value="FCP1_dom"/>
</dbReference>
<dbReference type="SMART" id="SM00577">
    <property type="entry name" value="CPDc"/>
    <property type="match status" value="1"/>
</dbReference>
<dbReference type="Gene3D" id="3.40.50.1000">
    <property type="entry name" value="HAD superfamily/HAD-like"/>
    <property type="match status" value="1"/>
</dbReference>
<dbReference type="InterPro" id="IPR036412">
    <property type="entry name" value="HAD-like_sf"/>
</dbReference>
<proteinExistence type="predicted"/>
<dbReference type="AlphaFoldDB" id="G0TSU6"/>
<dbReference type="EMBL" id="HE573019">
    <property type="protein sequence ID" value="CCC47025.1"/>
    <property type="molecule type" value="Genomic_DNA"/>
</dbReference>
<accession>G0TSU6</accession>
<keyword evidence="2" id="KW-0812">Transmembrane</keyword>
<feature type="transmembrane region" description="Helical" evidence="2">
    <location>
        <begin position="57"/>
        <end position="74"/>
    </location>
</feature>
<name>G0TSU6_TRYVY</name>
<reference evidence="4" key="1">
    <citation type="journal article" date="2012" name="Proc. Natl. Acad. Sci. U.S.A.">
        <title>Antigenic diversity is generated by distinct evolutionary mechanisms in African trypanosome species.</title>
        <authorList>
            <person name="Jackson A.P."/>
            <person name="Berry A."/>
            <person name="Aslett M."/>
            <person name="Allison H.C."/>
            <person name="Burton P."/>
            <person name="Vavrova-Anderson J."/>
            <person name="Brown R."/>
            <person name="Browne H."/>
            <person name="Corton N."/>
            <person name="Hauser H."/>
            <person name="Gamble J."/>
            <person name="Gilderthorp R."/>
            <person name="Marcello L."/>
            <person name="McQuillan J."/>
            <person name="Otto T.D."/>
            <person name="Quail M.A."/>
            <person name="Sanders M.J."/>
            <person name="van Tonder A."/>
            <person name="Ginger M.L."/>
            <person name="Field M.C."/>
            <person name="Barry J.D."/>
            <person name="Hertz-Fowler C."/>
            <person name="Berriman M."/>
        </authorList>
    </citation>
    <scope>NUCLEOTIDE SEQUENCE</scope>
    <source>
        <strain evidence="4">Y486</strain>
    </source>
</reference>
<gene>
    <name evidence="4" type="ORF">TVY486_0302120</name>
</gene>
<protein>
    <recommendedName>
        <fullName evidence="3">FCP1 homology domain-containing protein</fullName>
    </recommendedName>
</protein>
<evidence type="ECO:0000313" key="4">
    <source>
        <dbReference type="EMBL" id="CCC47025.1"/>
    </source>
</evidence>
<dbReference type="Pfam" id="PF03031">
    <property type="entry name" value="NIF"/>
    <property type="match status" value="2"/>
</dbReference>
<evidence type="ECO:0000256" key="1">
    <source>
        <dbReference type="SAM" id="MobiDB-lite"/>
    </source>
</evidence>
<keyword evidence="2" id="KW-1133">Transmembrane helix</keyword>
<feature type="domain" description="FCP1 homology" evidence="3">
    <location>
        <begin position="340"/>
        <end position="578"/>
    </location>
</feature>
<dbReference type="InterPro" id="IPR023214">
    <property type="entry name" value="HAD_sf"/>
</dbReference>
<organism evidence="4">
    <name type="scientific">Trypanosoma vivax (strain Y486)</name>
    <dbReference type="NCBI Taxonomy" id="1055687"/>
    <lineage>
        <taxon>Eukaryota</taxon>
        <taxon>Discoba</taxon>
        <taxon>Euglenozoa</taxon>
        <taxon>Kinetoplastea</taxon>
        <taxon>Metakinetoplastina</taxon>
        <taxon>Trypanosomatida</taxon>
        <taxon>Trypanosomatidae</taxon>
        <taxon>Trypanosoma</taxon>
        <taxon>Duttonella</taxon>
    </lineage>
</organism>
<evidence type="ECO:0000259" key="3">
    <source>
        <dbReference type="PROSITE" id="PS50969"/>
    </source>
</evidence>
<evidence type="ECO:0000256" key="2">
    <source>
        <dbReference type="SAM" id="Phobius"/>
    </source>
</evidence>
<dbReference type="SUPFAM" id="SSF56784">
    <property type="entry name" value="HAD-like"/>
    <property type="match status" value="1"/>
</dbReference>
<feature type="region of interest" description="Disordered" evidence="1">
    <location>
        <begin position="480"/>
        <end position="501"/>
    </location>
</feature>